<dbReference type="SUPFAM" id="SSF55031">
    <property type="entry name" value="Bacterial exopeptidase dimerisation domain"/>
    <property type="match status" value="1"/>
</dbReference>
<dbReference type="CDD" id="cd05672">
    <property type="entry name" value="M20_ACY1L2-like"/>
    <property type="match status" value="1"/>
</dbReference>
<dbReference type="Gene3D" id="3.40.630.10">
    <property type="entry name" value="Zn peptidases"/>
    <property type="match status" value="1"/>
</dbReference>
<dbReference type="InterPro" id="IPR002933">
    <property type="entry name" value="Peptidase_M20"/>
</dbReference>
<dbReference type="InterPro" id="IPR052030">
    <property type="entry name" value="Peptidase_M20/M20A_hydrolases"/>
</dbReference>
<reference evidence="3 4" key="1">
    <citation type="journal article" date="2019" name="Nat. Microbiol.">
        <title>Mediterranean grassland soil C-N compound turnover is dependent on rainfall and depth, and is mediated by genomically divergent microorganisms.</title>
        <authorList>
            <person name="Diamond S."/>
            <person name="Andeer P.F."/>
            <person name="Li Z."/>
            <person name="Crits-Christoph A."/>
            <person name="Burstein D."/>
            <person name="Anantharaman K."/>
            <person name="Lane K.R."/>
            <person name="Thomas B.C."/>
            <person name="Pan C."/>
            <person name="Northen T.R."/>
            <person name="Banfield J.F."/>
        </authorList>
    </citation>
    <scope>NUCLEOTIDE SEQUENCE [LARGE SCALE GENOMIC DNA]</scope>
    <source>
        <strain evidence="3">NP_3</strain>
    </source>
</reference>
<evidence type="ECO:0000259" key="2">
    <source>
        <dbReference type="Pfam" id="PF07687"/>
    </source>
</evidence>
<dbReference type="Proteomes" id="UP000318509">
    <property type="component" value="Unassembled WGS sequence"/>
</dbReference>
<dbReference type="InterPro" id="IPR036264">
    <property type="entry name" value="Bact_exopeptidase_dim_dom"/>
</dbReference>
<dbReference type="EMBL" id="VBAK01000142">
    <property type="protein sequence ID" value="TMI88284.1"/>
    <property type="molecule type" value="Genomic_DNA"/>
</dbReference>
<dbReference type="Pfam" id="PF01546">
    <property type="entry name" value="Peptidase_M20"/>
    <property type="match status" value="1"/>
</dbReference>
<evidence type="ECO:0000313" key="4">
    <source>
        <dbReference type="Proteomes" id="UP000318509"/>
    </source>
</evidence>
<dbReference type="GO" id="GO:0005737">
    <property type="term" value="C:cytoplasm"/>
    <property type="evidence" value="ECO:0007669"/>
    <property type="project" value="TreeGrafter"/>
</dbReference>
<name>A0A537JXQ1_9BACT</name>
<dbReference type="FunFam" id="3.30.70.360:FF:000004">
    <property type="entry name" value="Peptidase M20 domain-containing protein 2"/>
    <property type="match status" value="1"/>
</dbReference>
<dbReference type="GO" id="GO:0016805">
    <property type="term" value="F:dipeptidase activity"/>
    <property type="evidence" value="ECO:0007669"/>
    <property type="project" value="InterPro"/>
</dbReference>
<dbReference type="GO" id="GO:0071713">
    <property type="term" value="F:para-aminobenzoyl-glutamate hydrolase activity"/>
    <property type="evidence" value="ECO:0007669"/>
    <property type="project" value="TreeGrafter"/>
</dbReference>
<dbReference type="Pfam" id="PF07687">
    <property type="entry name" value="M20_dimer"/>
    <property type="match status" value="1"/>
</dbReference>
<gene>
    <name evidence="3" type="ORF">E6H00_13215</name>
</gene>
<evidence type="ECO:0000313" key="3">
    <source>
        <dbReference type="EMBL" id="TMI88284.1"/>
    </source>
</evidence>
<accession>A0A537JXQ1</accession>
<dbReference type="PANTHER" id="PTHR30575:SF0">
    <property type="entry name" value="XAA-ARG DIPEPTIDASE"/>
    <property type="match status" value="1"/>
</dbReference>
<comment type="caution">
    <text evidence="3">The sequence shown here is derived from an EMBL/GenBank/DDBJ whole genome shotgun (WGS) entry which is preliminary data.</text>
</comment>
<dbReference type="InterPro" id="IPR017144">
    <property type="entry name" value="Xaa-Arg_dipeptidase"/>
</dbReference>
<dbReference type="PIRSF" id="PIRSF037226">
    <property type="entry name" value="Amidohydrolase_ACY1L2_prd"/>
    <property type="match status" value="1"/>
</dbReference>
<proteinExistence type="inferred from homology"/>
<dbReference type="NCBIfam" id="TIGR01891">
    <property type="entry name" value="amidohydrolases"/>
    <property type="match status" value="1"/>
</dbReference>
<feature type="domain" description="Peptidase M20 dimerisation" evidence="2">
    <location>
        <begin position="175"/>
        <end position="265"/>
    </location>
</feature>
<comment type="similarity">
    <text evidence="1">Belongs to the peptidase M20A family.</text>
</comment>
<organism evidence="3 4">
    <name type="scientific">Candidatus Segetimicrobium genomatis</name>
    <dbReference type="NCBI Taxonomy" id="2569760"/>
    <lineage>
        <taxon>Bacteria</taxon>
        <taxon>Bacillati</taxon>
        <taxon>Candidatus Sysuimicrobiota</taxon>
        <taxon>Candidatus Sysuimicrobiia</taxon>
        <taxon>Candidatus Sysuimicrobiales</taxon>
        <taxon>Candidatus Segetimicrobiaceae</taxon>
        <taxon>Candidatus Segetimicrobium</taxon>
    </lineage>
</organism>
<sequence length="395" mass="41851">MDDLNASKDRVGAEVDALRDDLVSLSARIHEHPEVGLQEHQAARWLGAFLQEAGFTVEQPVAGLETAFRARHRGTHDRPHVALLAEYDALAGLGHACGHNLICTASVGAAAALRRAVPRLPGTLTVLGTPAEETTGGKVIMVDQGVFSGIDAAMMFHPSRNNWWTRGALAAQSLTAAFHGRAAHAAAMPEAGINALNALLLTYRAIDALRQHVTSDVRIHGIITRGGDAPNIVPAFAQGDFLVRAGTRQALADVMAKVRRCAEGAAVATGARVELTEGLVYAERNNNRVLAGLFAENMRRLGVEGERPPAQGGVGSSDIGNVSMVVPTIHPYLKIADDVSGHTPEFREAARSPRGYAAMLLAAKGLAMTALDVMSRPGTVDEMWSEFRSTPAPSP</sequence>
<protein>
    <recommendedName>
        <fullName evidence="1">Peptidase M20 domain-containing protein 2</fullName>
    </recommendedName>
</protein>
<dbReference type="SUPFAM" id="SSF53187">
    <property type="entry name" value="Zn-dependent exopeptidases"/>
    <property type="match status" value="1"/>
</dbReference>
<evidence type="ECO:0000256" key="1">
    <source>
        <dbReference type="PIRNR" id="PIRNR037226"/>
    </source>
</evidence>
<dbReference type="GO" id="GO:0046657">
    <property type="term" value="P:folic acid catabolic process"/>
    <property type="evidence" value="ECO:0007669"/>
    <property type="project" value="TreeGrafter"/>
</dbReference>
<dbReference type="InterPro" id="IPR017439">
    <property type="entry name" value="Amidohydrolase"/>
</dbReference>
<dbReference type="Gene3D" id="3.30.70.360">
    <property type="match status" value="1"/>
</dbReference>
<dbReference type="PANTHER" id="PTHR30575">
    <property type="entry name" value="PEPTIDASE M20"/>
    <property type="match status" value="1"/>
</dbReference>
<dbReference type="AlphaFoldDB" id="A0A537JXQ1"/>
<dbReference type="InterPro" id="IPR011650">
    <property type="entry name" value="Peptidase_M20_dimer"/>
</dbReference>